<dbReference type="CDD" id="cd00347">
    <property type="entry name" value="Flavin_utilizing_monoxygenases"/>
    <property type="match status" value="1"/>
</dbReference>
<dbReference type="InterPro" id="IPR019949">
    <property type="entry name" value="CmoO-like"/>
</dbReference>
<organism evidence="3 4">
    <name type="scientific">Pseudonocardia acidicola</name>
    <dbReference type="NCBI Taxonomy" id="2724939"/>
    <lineage>
        <taxon>Bacteria</taxon>
        <taxon>Bacillati</taxon>
        <taxon>Actinomycetota</taxon>
        <taxon>Actinomycetes</taxon>
        <taxon>Pseudonocardiales</taxon>
        <taxon>Pseudonocardiaceae</taxon>
        <taxon>Pseudonocardia</taxon>
    </lineage>
</organism>
<dbReference type="InterPro" id="IPR050766">
    <property type="entry name" value="Bact_Lucif_Oxidored"/>
</dbReference>
<evidence type="ECO:0000256" key="1">
    <source>
        <dbReference type="ARBA" id="ARBA00007789"/>
    </source>
</evidence>
<dbReference type="Gene3D" id="3.20.20.30">
    <property type="entry name" value="Luciferase-like domain"/>
    <property type="match status" value="1"/>
</dbReference>
<name>A0ABX1S668_9PSEU</name>
<gene>
    <name evidence="3" type="ORF">HF526_04610</name>
</gene>
<evidence type="ECO:0000313" key="4">
    <source>
        <dbReference type="Proteomes" id="UP000820669"/>
    </source>
</evidence>
<dbReference type="InterPro" id="IPR011251">
    <property type="entry name" value="Luciferase-like_dom"/>
</dbReference>
<reference evidence="3 4" key="1">
    <citation type="submission" date="2020-04" db="EMBL/GenBank/DDBJ databases">
        <authorList>
            <person name="Klaysubun C."/>
            <person name="Duangmal K."/>
            <person name="Lipun K."/>
        </authorList>
    </citation>
    <scope>NUCLEOTIDE SEQUENCE [LARGE SCALE GENOMIC DNA]</scope>
    <source>
        <strain evidence="3 4">K10HN5</strain>
    </source>
</reference>
<sequence length="344" mass="36698">MALSVLDTAPVVEGSTAREALRNAVDLASLADSLGYRRYWVAEHHGMKGVASCATSVIISEVAGATTRIRVGSGGILLPNHPPILIAEQFGTLEIFHPGRIDLGVGRAPGGSKKVVERVRPEVDRNAKSLTEQIEELLQYFSPPQPGGINVVPAVGNVPEIWMLGSGSESAALAGSLGLRYAFAAHLNPDAAVDAVHKYRSRFTAARDGHAPYVVLAVPVIAAETDSRAEWLAGSIRLKILSRRLGKRIRLPSPVDAAAYPYSDDERGRLAELTPGYVIGGPETIREGLQAVIDKTNANELIVTSPIFDHVARRQSYQILAGVGSRLRLEHSNSQQARSSTAAG</sequence>
<dbReference type="Pfam" id="PF00296">
    <property type="entry name" value="Bac_luciferase"/>
    <property type="match status" value="1"/>
</dbReference>
<dbReference type="EMBL" id="JAAXLA010000005">
    <property type="protein sequence ID" value="NMH96600.1"/>
    <property type="molecule type" value="Genomic_DNA"/>
</dbReference>
<proteinExistence type="predicted"/>
<keyword evidence="4" id="KW-1185">Reference proteome</keyword>
<comment type="similarity">
    <text evidence="1">To bacterial alkanal monooxygenase alpha and beta chains.</text>
</comment>
<evidence type="ECO:0000313" key="3">
    <source>
        <dbReference type="EMBL" id="NMH96600.1"/>
    </source>
</evidence>
<accession>A0ABX1S668</accession>
<protein>
    <submittedName>
        <fullName evidence="3">LLM class flavin-dependent oxidoreductase</fullName>
    </submittedName>
</protein>
<dbReference type="SUPFAM" id="SSF51679">
    <property type="entry name" value="Bacterial luciferase-like"/>
    <property type="match status" value="1"/>
</dbReference>
<dbReference type="NCBIfam" id="TIGR03558">
    <property type="entry name" value="oxido_grp_1"/>
    <property type="match status" value="1"/>
</dbReference>
<dbReference type="Proteomes" id="UP000820669">
    <property type="component" value="Unassembled WGS sequence"/>
</dbReference>
<comment type="caution">
    <text evidence="3">The sequence shown here is derived from an EMBL/GenBank/DDBJ whole genome shotgun (WGS) entry which is preliminary data.</text>
</comment>
<dbReference type="PANTHER" id="PTHR30137">
    <property type="entry name" value="LUCIFERASE-LIKE MONOOXYGENASE"/>
    <property type="match status" value="1"/>
</dbReference>
<dbReference type="PANTHER" id="PTHR30137:SF6">
    <property type="entry name" value="LUCIFERASE-LIKE MONOOXYGENASE"/>
    <property type="match status" value="1"/>
</dbReference>
<evidence type="ECO:0000259" key="2">
    <source>
        <dbReference type="Pfam" id="PF00296"/>
    </source>
</evidence>
<dbReference type="InterPro" id="IPR036661">
    <property type="entry name" value="Luciferase-like_sf"/>
</dbReference>
<feature type="domain" description="Luciferase-like" evidence="2">
    <location>
        <begin position="10"/>
        <end position="292"/>
    </location>
</feature>